<name>A0A2T5J202_9GAMM</name>
<comment type="caution">
    <text evidence="8">The sequence shown here is derived from an EMBL/GenBank/DDBJ whole genome shotgun (WGS) entry which is preliminary data.</text>
</comment>
<keyword evidence="4 6" id="KW-1133">Transmembrane helix</keyword>
<sequence>MTIERCLWGIAAAAPVLLLWPTLPNVYYFCLAATLMSVVALRWSWAWLLVAMLLMMAWSIQQAQTYLAARPPAALENTAFRVHVQIQGLAEQSEFGWRCRVKPIKLLSKVDYPHWQDSEWLITTPSRHEPKANQIWQMTVSLKKPHGLASAGSFDYQQWLLGEQIHAVGRASRAIYIQEGAWTMNDWRWRIRQQAQVLARHAPEAGIGLALLTGDRMLVPDTAWDLYANTGISHLLAISGTHVMLAALMTVWLLQQLVNYWPRVYLRWPVHQCKLPFICAIALLYGYLAGLSLPTLRTLVMVLLASFWSWYRHSVSPIQTLLRAFVLLVLWQPLSVHAMGFWLSFVAVAVLMLALHVQHASPVWHFVRLQWLLTWALLPLTLFLFGRIAWVSPLANVVAIPTMSFLVVPLELVGLALGAVTTVGQTLCWLTAAKIIGWLNSYLSYLAGLPFSQSFAILSLPSFFFLLAALGVLCLPASLVPRSAAGFFILPVLFSRSSMPPHSLSVHVIDVGQGLSVLIQTQHHFLLYDTGANTQAGEQVIVPYLRWVGVSRLNGLMISHNDKDHTGGANAVLAAYTPQQLWYSAAPEGYQVAHNQTQRYCQQGQSWQWDGIQFSVLSPQSTQTYKKDNDRSCVLKIAGDGFSVLLTGDIEQATEQVLVRQSTLDLRANLLVLGHHGSKTSSSLPFLQRVQPDIAVVSAGYLNPFQHPSPAVIARLQQAKVTIDSTIEQGTLRYHWQSQQKVHKEAWRLRGHYWLNAP</sequence>
<dbReference type="NCBIfam" id="TIGR00360">
    <property type="entry name" value="ComEC_N-term"/>
    <property type="match status" value="1"/>
</dbReference>
<evidence type="ECO:0000256" key="5">
    <source>
        <dbReference type="ARBA" id="ARBA00023136"/>
    </source>
</evidence>
<protein>
    <submittedName>
        <fullName evidence="8">Competence protein ComEC</fullName>
    </submittedName>
</protein>
<keyword evidence="9" id="KW-1185">Reference proteome</keyword>
<dbReference type="InterPro" id="IPR052159">
    <property type="entry name" value="Competence_DNA_uptake"/>
</dbReference>
<evidence type="ECO:0000313" key="8">
    <source>
        <dbReference type="EMBL" id="PTQ90373.1"/>
    </source>
</evidence>
<keyword evidence="2" id="KW-1003">Cell membrane</keyword>
<evidence type="ECO:0000259" key="7">
    <source>
        <dbReference type="SMART" id="SM00849"/>
    </source>
</evidence>
<feature type="transmembrane region" description="Helical" evidence="6">
    <location>
        <begin position="315"/>
        <end position="334"/>
    </location>
</feature>
<dbReference type="InterPro" id="IPR004797">
    <property type="entry name" value="Competence_ComEC/Rec2"/>
</dbReference>
<dbReference type="SUPFAM" id="SSF56281">
    <property type="entry name" value="Metallo-hydrolase/oxidoreductase"/>
    <property type="match status" value="1"/>
</dbReference>
<evidence type="ECO:0000256" key="3">
    <source>
        <dbReference type="ARBA" id="ARBA00022692"/>
    </source>
</evidence>
<dbReference type="InterPro" id="IPR036866">
    <property type="entry name" value="RibonucZ/Hydroxyglut_hydro"/>
</dbReference>
<accession>A0A2T5J202</accession>
<dbReference type="OrthoDB" id="9761531at2"/>
<dbReference type="EMBL" id="QAON01000003">
    <property type="protein sequence ID" value="PTQ90373.1"/>
    <property type="molecule type" value="Genomic_DNA"/>
</dbReference>
<keyword evidence="3 6" id="KW-0812">Transmembrane</keyword>
<dbReference type="InterPro" id="IPR004477">
    <property type="entry name" value="ComEC_N"/>
</dbReference>
<evidence type="ECO:0000256" key="2">
    <source>
        <dbReference type="ARBA" id="ARBA00022475"/>
    </source>
</evidence>
<dbReference type="SMART" id="SM00849">
    <property type="entry name" value="Lactamase_B"/>
    <property type="match status" value="1"/>
</dbReference>
<dbReference type="InterPro" id="IPR035681">
    <property type="entry name" value="ComA-like_MBL"/>
</dbReference>
<comment type="subcellular location">
    <subcellularLocation>
        <location evidence="1">Cell membrane</location>
        <topology evidence="1">Multi-pass membrane protein</topology>
    </subcellularLocation>
</comment>
<evidence type="ECO:0000313" key="9">
    <source>
        <dbReference type="Proteomes" id="UP000244223"/>
    </source>
</evidence>
<feature type="transmembrane region" description="Helical" evidence="6">
    <location>
        <begin position="275"/>
        <end position="308"/>
    </location>
</feature>
<dbReference type="InterPro" id="IPR001279">
    <property type="entry name" value="Metallo-B-lactamas"/>
</dbReference>
<dbReference type="Gene3D" id="3.60.15.10">
    <property type="entry name" value="Ribonuclease Z/Hydroxyacylglutathione hydrolase-like"/>
    <property type="match status" value="1"/>
</dbReference>
<dbReference type="InterPro" id="IPR025405">
    <property type="entry name" value="DUF4131"/>
</dbReference>
<feature type="transmembrane region" description="Helical" evidence="6">
    <location>
        <begin position="235"/>
        <end position="255"/>
    </location>
</feature>
<feature type="transmembrane region" description="Helical" evidence="6">
    <location>
        <begin position="466"/>
        <end position="494"/>
    </location>
</feature>
<dbReference type="Pfam" id="PF00753">
    <property type="entry name" value="Lactamase_B"/>
    <property type="match status" value="1"/>
</dbReference>
<keyword evidence="5 6" id="KW-0472">Membrane</keyword>
<dbReference type="Pfam" id="PF13567">
    <property type="entry name" value="DUF4131"/>
    <property type="match status" value="1"/>
</dbReference>
<dbReference type="CDD" id="cd07731">
    <property type="entry name" value="ComA-like_MBL-fold"/>
    <property type="match status" value="1"/>
</dbReference>
<dbReference type="NCBIfam" id="TIGR00361">
    <property type="entry name" value="ComEC_Rec2"/>
    <property type="match status" value="1"/>
</dbReference>
<dbReference type="Pfam" id="PF03772">
    <property type="entry name" value="Competence"/>
    <property type="match status" value="1"/>
</dbReference>
<evidence type="ECO:0000256" key="4">
    <source>
        <dbReference type="ARBA" id="ARBA00022989"/>
    </source>
</evidence>
<dbReference type="GO" id="GO:0030420">
    <property type="term" value="P:establishment of competence for transformation"/>
    <property type="evidence" value="ECO:0007669"/>
    <property type="project" value="InterPro"/>
</dbReference>
<organism evidence="8 9">
    <name type="scientific">Agitococcus lubricus</name>
    <dbReference type="NCBI Taxonomy" id="1077255"/>
    <lineage>
        <taxon>Bacteria</taxon>
        <taxon>Pseudomonadati</taxon>
        <taxon>Pseudomonadota</taxon>
        <taxon>Gammaproteobacteria</taxon>
        <taxon>Moraxellales</taxon>
        <taxon>Moraxellaceae</taxon>
        <taxon>Agitococcus</taxon>
    </lineage>
</organism>
<dbReference type="RefSeq" id="WP_107864818.1">
    <property type="nucleotide sequence ID" value="NZ_QAON01000003.1"/>
</dbReference>
<proteinExistence type="predicted"/>
<feature type="transmembrane region" description="Helical" evidence="6">
    <location>
        <begin position="340"/>
        <end position="357"/>
    </location>
</feature>
<dbReference type="PANTHER" id="PTHR30619:SF1">
    <property type="entry name" value="RECOMBINATION PROTEIN 2"/>
    <property type="match status" value="1"/>
</dbReference>
<reference evidence="8 9" key="1">
    <citation type="submission" date="2018-04" db="EMBL/GenBank/DDBJ databases">
        <title>Genomic Encyclopedia of Archaeal and Bacterial Type Strains, Phase II (KMG-II): from individual species to whole genera.</title>
        <authorList>
            <person name="Goeker M."/>
        </authorList>
    </citation>
    <scope>NUCLEOTIDE SEQUENCE [LARGE SCALE GENOMIC DNA]</scope>
    <source>
        <strain evidence="8 9">DSM 5822</strain>
    </source>
</reference>
<dbReference type="AlphaFoldDB" id="A0A2T5J202"/>
<evidence type="ECO:0000256" key="1">
    <source>
        <dbReference type="ARBA" id="ARBA00004651"/>
    </source>
</evidence>
<dbReference type="Proteomes" id="UP000244223">
    <property type="component" value="Unassembled WGS sequence"/>
</dbReference>
<dbReference type="GO" id="GO:0005886">
    <property type="term" value="C:plasma membrane"/>
    <property type="evidence" value="ECO:0007669"/>
    <property type="project" value="UniProtKB-SubCell"/>
</dbReference>
<feature type="domain" description="Metallo-beta-lactamase" evidence="7">
    <location>
        <begin position="513"/>
        <end position="701"/>
    </location>
</feature>
<evidence type="ECO:0000256" key="6">
    <source>
        <dbReference type="SAM" id="Phobius"/>
    </source>
</evidence>
<feature type="transmembrane region" description="Helical" evidence="6">
    <location>
        <begin position="40"/>
        <end position="60"/>
    </location>
</feature>
<feature type="transmembrane region" description="Helical" evidence="6">
    <location>
        <begin position="369"/>
        <end position="390"/>
    </location>
</feature>
<gene>
    <name evidence="8" type="ORF">C8N29_103126</name>
</gene>
<dbReference type="PANTHER" id="PTHR30619">
    <property type="entry name" value="DNA INTERNALIZATION/COMPETENCE PROTEIN COMEC/REC2"/>
    <property type="match status" value="1"/>
</dbReference>